<organism evidence="2 3">
    <name type="scientific">Thermophilibacter immobilis</name>
    <dbReference type="NCBI Taxonomy" id="2779519"/>
    <lineage>
        <taxon>Bacteria</taxon>
        <taxon>Bacillati</taxon>
        <taxon>Actinomycetota</taxon>
        <taxon>Coriobacteriia</taxon>
        <taxon>Coriobacteriales</taxon>
        <taxon>Atopobiaceae</taxon>
        <taxon>Thermophilibacter</taxon>
    </lineage>
</organism>
<dbReference type="InterPro" id="IPR029052">
    <property type="entry name" value="Metallo-depent_PP-like"/>
</dbReference>
<dbReference type="EMBL" id="CP063767">
    <property type="protein sequence ID" value="QOY60418.1"/>
    <property type="molecule type" value="Genomic_DNA"/>
</dbReference>
<gene>
    <name evidence="2" type="ORF">INP52_08440</name>
</gene>
<dbReference type="GO" id="GO:0016787">
    <property type="term" value="F:hydrolase activity"/>
    <property type="evidence" value="ECO:0007669"/>
    <property type="project" value="InterPro"/>
</dbReference>
<evidence type="ECO:0000313" key="2">
    <source>
        <dbReference type="EMBL" id="QOY60418.1"/>
    </source>
</evidence>
<dbReference type="Pfam" id="PF00149">
    <property type="entry name" value="Metallophos"/>
    <property type="match status" value="1"/>
</dbReference>
<dbReference type="SUPFAM" id="SSF56300">
    <property type="entry name" value="Metallo-dependent phosphatases"/>
    <property type="match status" value="1"/>
</dbReference>
<keyword evidence="3" id="KW-1185">Reference proteome</keyword>
<sequence>MDSDNSNSLKQSLGLVPRKIDSVAAPDIASYPGAWGLKAMGKRGQTEEILREAIEFEYDMNDWRQRYAAQLHVLKFASKRAMTYDLCLEACERDAHNLRYVPEKYLDDAIFLTAVSNEGGALSSVPEEHRSYDICMAAVSNNGQALRNVPARIVDFALCKVAVSNDDRVNGGFDPALAYVPKELLKGDAGRELCELAVRKNGAAISSVAPELMSRELAESAIRHPVEALLKEVPPTSDNYLRFRPWQLSWPINRVPDAFMSQGLADLSVSLFPASISGVPDDFVDIKACVKSISENWKYYGLIAPPTNENSRLIKAALDSSPLALQYVPRHLRTKKMCLKARRRGGDSVSLDWFPEEVKRELAQPRDRTKLRTAAGLQIPKTAAPDGSIVRIGESPELVVRDEPDESSLRVHYVTDLHLEHQLKLGGMTLSQARPVVEGKVAELINSLDGTYGSVGSERGIGPMHVVNNGQGVVLVGGDVADGLELTALFYDALCRGLPNMIRIGVLGNHELWDLGVDGKTTNRPIDDVIASYRDRLKELGVYLLDNSLIVMHRGINLRRIPEDVLLDAGDAELAEVCRKSTLLVLGGTGFSALNPTFNAEVGDIYRGTLDYDEDVRRAERFRAAYKKVLRCAGDRRVIVLTHNPVHDWSDVALNPNWVYVNGHTHRNVILRKNDGTTVLSNNQVGYEPREWHFDELVVRGRYDPFEEWPDGIYEITAAQYEDFSRGRGISMDPFKRKGTIWMLKCDGTYMFVFSSGANLNLLVGGRLNRLYHPKEYYYENMSRYADGVRNAFAPYRRALNAISKEVRAVGGCGDIHGCIVDVDFWNHVYLNPYDGKVSYYYAESTAERRLFKTFRALLKSSPVRPVSSDGTYLLGRFDKAKKGDALPILSKRATSLAPVPDAVIDTDARMYEPSRIMRSIQYVFDQDVIRIWRDEVLDYAGKAGALPVGGLKGGSSS</sequence>
<protein>
    <submittedName>
        <fullName evidence="2">DUF4116 domain-containing protein</fullName>
    </submittedName>
</protein>
<name>A0A7S7M872_9ACTN</name>
<dbReference type="KEGG" id="tio:INP52_08440"/>
<proteinExistence type="predicted"/>
<dbReference type="Gene3D" id="3.60.21.10">
    <property type="match status" value="1"/>
</dbReference>
<accession>A0A7S7M872</accession>
<dbReference type="AlphaFoldDB" id="A0A7S7M872"/>
<dbReference type="RefSeq" id="WP_194370842.1">
    <property type="nucleotide sequence ID" value="NZ_CP063767.1"/>
</dbReference>
<evidence type="ECO:0000313" key="3">
    <source>
        <dbReference type="Proteomes" id="UP000593735"/>
    </source>
</evidence>
<dbReference type="InterPro" id="IPR004843">
    <property type="entry name" value="Calcineurin-like_PHP"/>
</dbReference>
<feature type="domain" description="Calcineurin-like phosphoesterase" evidence="1">
    <location>
        <begin position="470"/>
        <end position="667"/>
    </location>
</feature>
<dbReference type="Proteomes" id="UP000593735">
    <property type="component" value="Chromosome"/>
</dbReference>
<evidence type="ECO:0000259" key="1">
    <source>
        <dbReference type="Pfam" id="PF00149"/>
    </source>
</evidence>
<reference evidence="2 3" key="1">
    <citation type="submission" date="2020-10" db="EMBL/GenBank/DDBJ databases">
        <title>Olsenella immobilis sp.nov., isolated from the mud in a fermentation cellar used for the production of Chinese strong-flavoured liquor.</title>
        <authorList>
            <person name="Lu L."/>
        </authorList>
    </citation>
    <scope>NUCLEOTIDE SEQUENCE [LARGE SCALE GENOMIC DNA]</scope>
    <source>
        <strain evidence="2 3">LZLJ-2</strain>
    </source>
</reference>